<feature type="region of interest" description="Disordered" evidence="1">
    <location>
        <begin position="1"/>
        <end position="23"/>
    </location>
</feature>
<feature type="transmembrane region" description="Helical" evidence="2">
    <location>
        <begin position="140"/>
        <end position="163"/>
    </location>
</feature>
<dbReference type="InterPro" id="IPR057169">
    <property type="entry name" value="DUF7847"/>
</dbReference>
<dbReference type="Proteomes" id="UP001596039">
    <property type="component" value="Unassembled WGS sequence"/>
</dbReference>
<evidence type="ECO:0000313" key="5">
    <source>
        <dbReference type="Proteomes" id="UP001596039"/>
    </source>
</evidence>
<reference evidence="5" key="1">
    <citation type="journal article" date="2019" name="Int. J. Syst. Evol. Microbiol.">
        <title>The Global Catalogue of Microorganisms (GCM) 10K type strain sequencing project: providing services to taxonomists for standard genome sequencing and annotation.</title>
        <authorList>
            <consortium name="The Broad Institute Genomics Platform"/>
            <consortium name="The Broad Institute Genome Sequencing Center for Infectious Disease"/>
            <person name="Wu L."/>
            <person name="Ma J."/>
        </authorList>
    </citation>
    <scope>NUCLEOTIDE SEQUENCE [LARGE SCALE GENOMIC DNA]</scope>
    <source>
        <strain evidence="5">CGMCC 4.6997</strain>
    </source>
</reference>
<evidence type="ECO:0000256" key="1">
    <source>
        <dbReference type="SAM" id="MobiDB-lite"/>
    </source>
</evidence>
<keyword evidence="5" id="KW-1185">Reference proteome</keyword>
<feature type="transmembrane region" description="Helical" evidence="2">
    <location>
        <begin position="272"/>
        <end position="294"/>
    </location>
</feature>
<comment type="caution">
    <text evidence="4">The sequence shown here is derived from an EMBL/GenBank/DDBJ whole genome shotgun (WGS) entry which is preliminary data.</text>
</comment>
<keyword evidence="2" id="KW-0472">Membrane</keyword>
<feature type="compositionally biased region" description="Low complexity" evidence="1">
    <location>
        <begin position="9"/>
        <end position="23"/>
    </location>
</feature>
<feature type="transmembrane region" description="Helical" evidence="2">
    <location>
        <begin position="217"/>
        <end position="241"/>
    </location>
</feature>
<evidence type="ECO:0000259" key="3">
    <source>
        <dbReference type="Pfam" id="PF25231"/>
    </source>
</evidence>
<keyword evidence="2" id="KW-1133">Transmembrane helix</keyword>
<feature type="transmembrane region" description="Helical" evidence="2">
    <location>
        <begin position="184"/>
        <end position="211"/>
    </location>
</feature>
<feature type="transmembrane region" description="Helical" evidence="2">
    <location>
        <begin position="86"/>
        <end position="105"/>
    </location>
</feature>
<gene>
    <name evidence="4" type="ORF">ACFPJ4_14015</name>
</gene>
<dbReference type="EMBL" id="JBHSMG010000004">
    <property type="protein sequence ID" value="MFC5503359.1"/>
    <property type="molecule type" value="Genomic_DNA"/>
</dbReference>
<keyword evidence="2" id="KW-0812">Transmembrane</keyword>
<evidence type="ECO:0000313" key="4">
    <source>
        <dbReference type="EMBL" id="MFC5503359.1"/>
    </source>
</evidence>
<dbReference type="Pfam" id="PF25231">
    <property type="entry name" value="DUF7847"/>
    <property type="match status" value="1"/>
</dbReference>
<evidence type="ECO:0000256" key="2">
    <source>
        <dbReference type="SAM" id="Phobius"/>
    </source>
</evidence>
<sequence>MTDDQHWQAPGAAPLGLPPVAASAAPPPPLHSVPLPGAAPGAGMGLAWTPPPKPGLIPLRPLTLGATLGGAFQVLRRNPAATLGPALLLTAAVAVIQAVGLAGFVSQTLALSSVDTGGGGASAAASDFSSGFLGYGLTSFVSALLSLVVTAIVQGIVTLQVASSTLGSRLRLGGLWRRLRGRRGALIGWAAIVGGVYLVSIGLVVLLLVGIGLTGSAGVGIAILLGVLLFGGIAVAFCWLWTKLGFVPTAIVLERTSILASVRRSWRLTRGAFWRVFGIRLLVAAMIAVATQIVSYPVSMLVSLAGEILQPNGTTVSSSTVPLIASLVATQGVTAVVGAVGLVLSTATTALLYLDRRMRLEGLDLDLSRFVERRQAGEPDLRDPYLPPAPRAEAQFGVA</sequence>
<proteinExistence type="predicted"/>
<protein>
    <recommendedName>
        <fullName evidence="3">DUF7847 domain-containing protein</fullName>
    </recommendedName>
</protein>
<accession>A0ABW0NUY4</accession>
<feature type="domain" description="DUF7847" evidence="3">
    <location>
        <begin position="63"/>
        <end position="348"/>
    </location>
</feature>
<name>A0ABW0NUY4_9MICO</name>
<dbReference type="RefSeq" id="WP_386741072.1">
    <property type="nucleotide sequence ID" value="NZ_JBHSMG010000004.1"/>
</dbReference>
<organism evidence="4 5">
    <name type="scientific">Lysinimonas soli</name>
    <dbReference type="NCBI Taxonomy" id="1074233"/>
    <lineage>
        <taxon>Bacteria</taxon>
        <taxon>Bacillati</taxon>
        <taxon>Actinomycetota</taxon>
        <taxon>Actinomycetes</taxon>
        <taxon>Micrococcales</taxon>
        <taxon>Microbacteriaceae</taxon>
        <taxon>Lysinimonas</taxon>
    </lineage>
</organism>
<feature type="transmembrane region" description="Helical" evidence="2">
    <location>
        <begin position="332"/>
        <end position="354"/>
    </location>
</feature>